<dbReference type="OMA" id="HNEGVNM"/>
<dbReference type="InterPro" id="IPR044680">
    <property type="entry name" value="EX1/2"/>
</dbReference>
<dbReference type="Proteomes" id="UP000594263">
    <property type="component" value="Unplaced"/>
</dbReference>
<feature type="compositionally biased region" description="Acidic residues" evidence="1">
    <location>
        <begin position="308"/>
        <end position="320"/>
    </location>
</feature>
<feature type="region of interest" description="Disordered" evidence="1">
    <location>
        <begin position="290"/>
        <end position="322"/>
    </location>
</feature>
<dbReference type="AlphaFoldDB" id="A0A7N1A2G9"/>
<dbReference type="EnsemblPlants" id="Kaladp0081s0145.1.v1.1">
    <property type="protein sequence ID" value="Kaladp0081s0145.1.v1.1"/>
    <property type="gene ID" value="Kaladp0081s0145.v1.1"/>
</dbReference>
<dbReference type="GO" id="GO:0042651">
    <property type="term" value="C:thylakoid membrane"/>
    <property type="evidence" value="ECO:0007669"/>
    <property type="project" value="TreeGrafter"/>
</dbReference>
<keyword evidence="3" id="KW-1185">Reference proteome</keyword>
<sequence>MASVSYQTFSSSSTRRDSIRFPNHLDNPNFANPRFLPQPRLHRAHESSVCRCSSRSPSESEGRRWDLAVQDAFRNVIERIDGYLHSHRNRDKGVERGGDGVAETESWAAADDEIGWDWERWTKHFEDVDSQERILSVLKSQLEAAVRGEEYVDAARLKVAIAAVSTSDTVGKVMALLEKAIEEEEYDEAAFMRDSAGTGLVGWWNGISEDATDPYGRIIRITAEHGRYVATSYSARQLATSAPGAPLFEIFLTIDKEGKYKQQAVYLKRKVVSQEFVPIRSMLPIHSASGSLRKLGSPDDKSDPLGLDAEDSDNRDDDSDVVDKLPGFQNFVKDMIPGVRIKVLKVTAPEKVDRDLISKVIEQIMEEEEDEDEDEDGENSKDFEEDFEIHNDEDGNKVKANVGKNDTPTEPDIDLTRNEEEGQMAMKFLFGGLAQKLSSNVRPKDDLLRVPAKLEKKGRTSFSFLIEKEVDELEIGRKGKMALDQKLNLSGPISTDNVMLDFTKLMGKERISVKALRDIGEFINNSINQARNQQPLSGSTTFNRIDLPAYPDPLNGLYVGSNGLYSSEVIHLRRKVGQFQEDRNTQKPSNLEFYEYVEALKLTGDPHVPAGQVAFRAKVGKRYQLPHKGIIPEEFGVVVRYKGQGRLAEAGFRNPRWVDGELVILDGKFIKGGPAVGFVYWAPEYHFSRLRLQD</sequence>
<dbReference type="Pfam" id="PF12014">
    <property type="entry name" value="Cyclin_D1_bind"/>
    <property type="match status" value="1"/>
</dbReference>
<evidence type="ECO:0000313" key="3">
    <source>
        <dbReference type="Proteomes" id="UP000594263"/>
    </source>
</evidence>
<dbReference type="GO" id="GO:0010343">
    <property type="term" value="P:singlet oxygen-mediated programmed cell death"/>
    <property type="evidence" value="ECO:0007669"/>
    <property type="project" value="InterPro"/>
</dbReference>
<reference evidence="2" key="1">
    <citation type="submission" date="2021-01" db="UniProtKB">
        <authorList>
            <consortium name="EnsemblPlants"/>
        </authorList>
    </citation>
    <scope>IDENTIFICATION</scope>
</reference>
<name>A0A7N1A2G9_KALFE</name>
<dbReference type="Gramene" id="Kaladp0081s0145.1.v1.1">
    <property type="protein sequence ID" value="Kaladp0081s0145.1.v1.1"/>
    <property type="gene ID" value="Kaladp0081s0145.v1.1"/>
</dbReference>
<evidence type="ECO:0000256" key="1">
    <source>
        <dbReference type="SAM" id="MobiDB-lite"/>
    </source>
</evidence>
<dbReference type="PANTHER" id="PTHR33917">
    <property type="entry name" value="PROTEIN EXECUTER 1, CHLOROPLASTIC"/>
    <property type="match status" value="1"/>
</dbReference>
<feature type="compositionally biased region" description="Basic and acidic residues" evidence="1">
    <location>
        <begin position="388"/>
        <end position="397"/>
    </location>
</feature>
<evidence type="ECO:0000313" key="2">
    <source>
        <dbReference type="EnsemblPlants" id="Kaladp0081s0145.1.v1.1"/>
    </source>
</evidence>
<protein>
    <recommendedName>
        <fullName evidence="4">Protein EXECUTER 1, chloroplastic</fullName>
    </recommendedName>
</protein>
<feature type="region of interest" description="Disordered" evidence="1">
    <location>
        <begin position="388"/>
        <end position="413"/>
    </location>
</feature>
<accession>A0A7N1A2G9</accession>
<evidence type="ECO:0008006" key="4">
    <source>
        <dbReference type="Google" id="ProtNLM"/>
    </source>
</evidence>
<dbReference type="PANTHER" id="PTHR33917:SF3">
    <property type="entry name" value="PROTEIN EXECUTER 1, CHLOROPLASTIC"/>
    <property type="match status" value="1"/>
</dbReference>
<organism evidence="2 3">
    <name type="scientific">Kalanchoe fedtschenkoi</name>
    <name type="common">Lavender scallops</name>
    <name type="synonym">South American air plant</name>
    <dbReference type="NCBI Taxonomy" id="63787"/>
    <lineage>
        <taxon>Eukaryota</taxon>
        <taxon>Viridiplantae</taxon>
        <taxon>Streptophyta</taxon>
        <taxon>Embryophyta</taxon>
        <taxon>Tracheophyta</taxon>
        <taxon>Spermatophyta</taxon>
        <taxon>Magnoliopsida</taxon>
        <taxon>eudicotyledons</taxon>
        <taxon>Gunneridae</taxon>
        <taxon>Pentapetalae</taxon>
        <taxon>Saxifragales</taxon>
        <taxon>Crassulaceae</taxon>
        <taxon>Kalanchoe</taxon>
    </lineage>
</organism>
<proteinExistence type="predicted"/>